<comment type="cofactor">
    <cofactor evidence="2">
        <name>NAD(+)</name>
        <dbReference type="ChEBI" id="CHEBI:57540"/>
    </cofactor>
</comment>
<dbReference type="NCBIfam" id="TIGR01179">
    <property type="entry name" value="galE"/>
    <property type="match status" value="1"/>
</dbReference>
<keyword evidence="6" id="KW-0413">Isomerase</keyword>
<evidence type="ECO:0000256" key="1">
    <source>
        <dbReference type="ARBA" id="ARBA00000014"/>
    </source>
</evidence>
<dbReference type="GO" id="GO:0033499">
    <property type="term" value="P:galactose catabolic process via UDP-galactose, Leloir pathway"/>
    <property type="evidence" value="ECO:0007669"/>
    <property type="project" value="TreeGrafter"/>
</dbReference>
<dbReference type="CDD" id="cd05247">
    <property type="entry name" value="UDP_G4E_1_SDR_e"/>
    <property type="match status" value="1"/>
</dbReference>
<keyword evidence="5" id="KW-0119">Carbohydrate metabolism</keyword>
<keyword evidence="5" id="KW-0299">Galactose metabolism</keyword>
<sequence length="532" mass="58729">MQTLVSTKKLRSPVNITTTFKTRTGPRGQREGFMSHLAGHHRPCRQSPSLATADYTGWNSLRWPPGLTHYSRVGLDFQRRRDRGSIPIECTEGGVSSMVFHSLAPRKCGSIMSAWSTVFVTGGAGYIGSHCIVELLEAGYSVVAVDNFTNSVNGQGGEAPSLKRVEQITGKTVTFYQCDLLDKPRLNKIFCEHKIDCVIHFAAMKAVGESMQVPLLYYKNNIIGTINLLEVMKENDCYQLVFSSSCTVYGDPEHLPITEDHPTGSVTNVYGRTKFFIEEMLKDISHAEKSWNIISLRYFNPVGAHPSGLIGEDPTKAFTNLMPYMAQVAMGNKPSLTIFGGDYDTVDGTGVRDYIHIMDLASGHVAALAKLKKDHLRLKFYNLGLGIGLSVRQLIEEFTAVTGIPIRCKIGPRRVGDVDSLTYNLGTGQGVSVLQLLRTFEAITKTSVPFQIEARRNGDIVSMYANTSLAAQELGWKSKYTLEQMCEDFWRWQTMNPKGYRNNSSGGDTGNLPKVNGVATPVIVNGNHINGH</sequence>
<dbReference type="InterPro" id="IPR001509">
    <property type="entry name" value="Epimerase_deHydtase"/>
</dbReference>
<dbReference type="PANTHER" id="PTHR43725">
    <property type="entry name" value="UDP-GLUCOSE 4-EPIMERASE"/>
    <property type="match status" value="1"/>
</dbReference>
<evidence type="ECO:0000256" key="4">
    <source>
        <dbReference type="ARBA" id="ARBA00023027"/>
    </source>
</evidence>
<reference evidence="9" key="1">
    <citation type="submission" date="2020-11" db="EMBL/GenBank/DDBJ databases">
        <authorList>
            <person name="Tran Van P."/>
        </authorList>
    </citation>
    <scope>NUCLEOTIDE SEQUENCE</scope>
</reference>
<dbReference type="SUPFAM" id="SSF51735">
    <property type="entry name" value="NAD(P)-binding Rossmann-fold domains"/>
    <property type="match status" value="2"/>
</dbReference>
<evidence type="ECO:0000256" key="3">
    <source>
        <dbReference type="ARBA" id="ARBA00013175"/>
    </source>
</evidence>
<evidence type="ECO:0000256" key="2">
    <source>
        <dbReference type="ARBA" id="ARBA00001911"/>
    </source>
</evidence>
<proteinExistence type="predicted"/>
<dbReference type="GO" id="GO:0005829">
    <property type="term" value="C:cytosol"/>
    <property type="evidence" value="ECO:0007669"/>
    <property type="project" value="TreeGrafter"/>
</dbReference>
<organism evidence="9">
    <name type="scientific">Timema shepardi</name>
    <name type="common">Walking stick</name>
    <dbReference type="NCBI Taxonomy" id="629360"/>
    <lineage>
        <taxon>Eukaryota</taxon>
        <taxon>Metazoa</taxon>
        <taxon>Ecdysozoa</taxon>
        <taxon>Arthropoda</taxon>
        <taxon>Hexapoda</taxon>
        <taxon>Insecta</taxon>
        <taxon>Pterygota</taxon>
        <taxon>Neoptera</taxon>
        <taxon>Polyneoptera</taxon>
        <taxon>Phasmatodea</taxon>
        <taxon>Timematodea</taxon>
        <taxon>Timematoidea</taxon>
        <taxon>Timematidae</taxon>
        <taxon>Timema</taxon>
    </lineage>
</organism>
<dbReference type="Gene3D" id="3.40.50.720">
    <property type="entry name" value="NAD(P)-binding Rossmann-like Domain"/>
    <property type="match status" value="1"/>
</dbReference>
<dbReference type="PANTHER" id="PTHR43725:SF31">
    <property type="entry name" value="UDP-GLUCOSE 4-EPIMERASE"/>
    <property type="match status" value="1"/>
</dbReference>
<evidence type="ECO:0000259" key="8">
    <source>
        <dbReference type="Pfam" id="PF01370"/>
    </source>
</evidence>
<dbReference type="EC" id="5.1.3.7" evidence="3"/>
<evidence type="ECO:0000256" key="6">
    <source>
        <dbReference type="ARBA" id="ARBA00023235"/>
    </source>
</evidence>
<protein>
    <recommendedName>
        <fullName evidence="7">UDP-N-acetylglucosamine 4-epimerase</fullName>
        <ecNumber evidence="3">5.1.3.7</ecNumber>
    </recommendedName>
    <alternativeName>
        <fullName evidence="7">UDP-N-acetylglucosamine 4-epimerase</fullName>
    </alternativeName>
</protein>
<dbReference type="EMBL" id="OC002135">
    <property type="protein sequence ID" value="CAD7261328.1"/>
    <property type="molecule type" value="Genomic_DNA"/>
</dbReference>
<name>A0A7R9G0L3_TIMSH</name>
<dbReference type="InterPro" id="IPR036291">
    <property type="entry name" value="NAD(P)-bd_dom_sf"/>
</dbReference>
<dbReference type="GO" id="GO:0003978">
    <property type="term" value="F:UDP-glucose 4-epimerase activity"/>
    <property type="evidence" value="ECO:0007669"/>
    <property type="project" value="InterPro"/>
</dbReference>
<evidence type="ECO:0000256" key="5">
    <source>
        <dbReference type="ARBA" id="ARBA00023144"/>
    </source>
</evidence>
<dbReference type="GO" id="GO:0003974">
    <property type="term" value="F:UDP-N-acetylglucosamine 4-epimerase activity"/>
    <property type="evidence" value="ECO:0007669"/>
    <property type="project" value="UniProtKB-EC"/>
</dbReference>
<feature type="domain" description="NAD-dependent epimerase/dehydratase" evidence="8">
    <location>
        <begin position="118"/>
        <end position="373"/>
    </location>
</feature>
<dbReference type="AlphaFoldDB" id="A0A7R9G0L3"/>
<evidence type="ECO:0000313" key="9">
    <source>
        <dbReference type="EMBL" id="CAD7261328.1"/>
    </source>
</evidence>
<dbReference type="Pfam" id="PF01370">
    <property type="entry name" value="Epimerase"/>
    <property type="match status" value="1"/>
</dbReference>
<dbReference type="InterPro" id="IPR005886">
    <property type="entry name" value="UDP_G4E"/>
</dbReference>
<dbReference type="Gene3D" id="3.90.25.10">
    <property type="entry name" value="UDP-galactose 4-epimerase, domain 1"/>
    <property type="match status" value="2"/>
</dbReference>
<keyword evidence="4" id="KW-0520">NAD</keyword>
<evidence type="ECO:0000256" key="7">
    <source>
        <dbReference type="ARBA" id="ARBA00031827"/>
    </source>
</evidence>
<gene>
    <name evidence="9" type="ORF">TSIB3V08_LOCUS5469</name>
</gene>
<comment type="catalytic activity">
    <reaction evidence="1">
        <text>UDP-N-acetyl-alpha-D-glucosamine = UDP-N-acetyl-alpha-D-galactosamine</text>
        <dbReference type="Rhea" id="RHEA:20517"/>
        <dbReference type="ChEBI" id="CHEBI:57705"/>
        <dbReference type="ChEBI" id="CHEBI:67138"/>
        <dbReference type="EC" id="5.1.3.7"/>
    </reaction>
</comment>
<accession>A0A7R9G0L3</accession>